<keyword evidence="5" id="KW-0175">Coiled coil</keyword>
<feature type="repeat" description="TPR" evidence="4">
    <location>
        <begin position="313"/>
        <end position="346"/>
    </location>
</feature>
<proteinExistence type="inferred from homology"/>
<dbReference type="AlphaFoldDB" id="X6M189"/>
<keyword evidence="2" id="KW-0677">Repeat</keyword>
<feature type="domain" description="Caspase family p20" evidence="7">
    <location>
        <begin position="975"/>
        <end position="1110"/>
    </location>
</feature>
<evidence type="ECO:0000259" key="7">
    <source>
        <dbReference type="PROSITE" id="PS50208"/>
    </source>
</evidence>
<evidence type="ECO:0000313" key="9">
    <source>
        <dbReference type="Proteomes" id="UP000023152"/>
    </source>
</evidence>
<dbReference type="InterPro" id="IPR001309">
    <property type="entry name" value="Pept_C14_p20"/>
</dbReference>
<feature type="repeat" description="TPR" evidence="4">
    <location>
        <begin position="523"/>
        <end position="556"/>
    </location>
</feature>
<organism evidence="8 9">
    <name type="scientific">Reticulomyxa filosa</name>
    <dbReference type="NCBI Taxonomy" id="46433"/>
    <lineage>
        <taxon>Eukaryota</taxon>
        <taxon>Sar</taxon>
        <taxon>Rhizaria</taxon>
        <taxon>Retaria</taxon>
        <taxon>Foraminifera</taxon>
        <taxon>Monothalamids</taxon>
        <taxon>Reticulomyxidae</taxon>
        <taxon>Reticulomyxa</taxon>
    </lineage>
</organism>
<dbReference type="PROSITE" id="PS50293">
    <property type="entry name" value="TPR_REGION"/>
    <property type="match status" value="2"/>
</dbReference>
<accession>X6M189</accession>
<evidence type="ECO:0000256" key="6">
    <source>
        <dbReference type="SAM" id="MobiDB-lite"/>
    </source>
</evidence>
<comment type="caution">
    <text evidence="8">The sequence shown here is derived from an EMBL/GenBank/DDBJ whole genome shotgun (WGS) entry which is preliminary data.</text>
</comment>
<dbReference type="InterPro" id="IPR011600">
    <property type="entry name" value="Pept_C14_caspase"/>
</dbReference>
<dbReference type="GO" id="GO:0004197">
    <property type="term" value="F:cysteine-type endopeptidase activity"/>
    <property type="evidence" value="ECO:0007669"/>
    <property type="project" value="InterPro"/>
</dbReference>
<dbReference type="Pfam" id="PF13181">
    <property type="entry name" value="TPR_8"/>
    <property type="match status" value="2"/>
</dbReference>
<dbReference type="PANTHER" id="PTHR45641">
    <property type="entry name" value="TETRATRICOPEPTIDE REPEAT PROTEIN (AFU_ORTHOLOGUE AFUA_6G03870)"/>
    <property type="match status" value="1"/>
</dbReference>
<feature type="repeat" description="TPR" evidence="4">
    <location>
        <begin position="397"/>
        <end position="430"/>
    </location>
</feature>
<evidence type="ECO:0000256" key="2">
    <source>
        <dbReference type="ARBA" id="ARBA00022737"/>
    </source>
</evidence>
<feature type="compositionally biased region" description="Basic and acidic residues" evidence="6">
    <location>
        <begin position="18"/>
        <end position="47"/>
    </location>
</feature>
<comment type="similarity">
    <text evidence="1">Belongs to the peptidase C14A family.</text>
</comment>
<dbReference type="SMART" id="SM00115">
    <property type="entry name" value="CASc"/>
    <property type="match status" value="1"/>
</dbReference>
<dbReference type="GO" id="GO:0006508">
    <property type="term" value="P:proteolysis"/>
    <property type="evidence" value="ECO:0007669"/>
    <property type="project" value="InterPro"/>
</dbReference>
<feature type="repeat" description="TPR" evidence="4">
    <location>
        <begin position="569"/>
        <end position="602"/>
    </location>
</feature>
<dbReference type="SUPFAM" id="SSF48452">
    <property type="entry name" value="TPR-like"/>
    <property type="match status" value="4"/>
</dbReference>
<dbReference type="PANTHER" id="PTHR45641:SF1">
    <property type="entry name" value="AAA+ ATPASE DOMAIN-CONTAINING PROTEIN"/>
    <property type="match status" value="1"/>
</dbReference>
<dbReference type="SMART" id="SM00028">
    <property type="entry name" value="TPR"/>
    <property type="match status" value="15"/>
</dbReference>
<feature type="repeat" description="TPR" evidence="4">
    <location>
        <begin position="647"/>
        <end position="680"/>
    </location>
</feature>
<dbReference type="Gene3D" id="1.25.40.10">
    <property type="entry name" value="Tetratricopeptide repeat domain"/>
    <property type="match status" value="4"/>
</dbReference>
<evidence type="ECO:0000256" key="3">
    <source>
        <dbReference type="ARBA" id="ARBA00022803"/>
    </source>
</evidence>
<dbReference type="OrthoDB" id="5986190at2759"/>
<gene>
    <name evidence="8" type="ORF">RFI_29501</name>
</gene>
<feature type="repeat" description="TPR" evidence="4">
    <location>
        <begin position="481"/>
        <end position="514"/>
    </location>
</feature>
<reference evidence="8 9" key="1">
    <citation type="journal article" date="2013" name="Curr. Biol.">
        <title>The Genome of the Foraminiferan Reticulomyxa filosa.</title>
        <authorList>
            <person name="Glockner G."/>
            <person name="Hulsmann N."/>
            <person name="Schleicher M."/>
            <person name="Noegel A.A."/>
            <person name="Eichinger L."/>
            <person name="Gallinger C."/>
            <person name="Pawlowski J."/>
            <person name="Sierra R."/>
            <person name="Euteneuer U."/>
            <person name="Pillet L."/>
            <person name="Moustafa A."/>
            <person name="Platzer M."/>
            <person name="Groth M."/>
            <person name="Szafranski K."/>
            <person name="Schliwa M."/>
        </authorList>
    </citation>
    <scope>NUCLEOTIDE SEQUENCE [LARGE SCALE GENOMIC DNA]</scope>
</reference>
<dbReference type="PROSITE" id="PS50208">
    <property type="entry name" value="CASPASE_P20"/>
    <property type="match status" value="1"/>
</dbReference>
<dbReference type="SUPFAM" id="SSF52129">
    <property type="entry name" value="Caspase-like"/>
    <property type="match status" value="1"/>
</dbReference>
<dbReference type="InterPro" id="IPR029030">
    <property type="entry name" value="Caspase-like_dom_sf"/>
</dbReference>
<keyword evidence="3 4" id="KW-0802">TPR repeat</keyword>
<feature type="region of interest" description="Disordered" evidence="6">
    <location>
        <begin position="1"/>
        <end position="51"/>
    </location>
</feature>
<evidence type="ECO:0000313" key="8">
    <source>
        <dbReference type="EMBL" id="ETO07888.1"/>
    </source>
</evidence>
<feature type="coiled-coil region" evidence="5">
    <location>
        <begin position="857"/>
        <end position="884"/>
    </location>
</feature>
<dbReference type="Pfam" id="PF13176">
    <property type="entry name" value="TPR_7"/>
    <property type="match status" value="1"/>
</dbReference>
<dbReference type="Pfam" id="PF00656">
    <property type="entry name" value="Peptidase_C14"/>
    <property type="match status" value="1"/>
</dbReference>
<dbReference type="PROSITE" id="PS50005">
    <property type="entry name" value="TPR"/>
    <property type="match status" value="9"/>
</dbReference>
<protein>
    <recommendedName>
        <fullName evidence="7">Caspase family p20 domain-containing protein</fullName>
    </recommendedName>
</protein>
<dbReference type="InterPro" id="IPR015917">
    <property type="entry name" value="Pept_C14A"/>
</dbReference>
<dbReference type="Pfam" id="PF13424">
    <property type="entry name" value="TPR_12"/>
    <property type="match status" value="5"/>
</dbReference>
<evidence type="ECO:0000256" key="1">
    <source>
        <dbReference type="ARBA" id="ARBA00010134"/>
    </source>
</evidence>
<evidence type="ECO:0000256" key="5">
    <source>
        <dbReference type="SAM" id="Coils"/>
    </source>
</evidence>
<feature type="repeat" description="TPR" evidence="4">
    <location>
        <begin position="774"/>
        <end position="807"/>
    </location>
</feature>
<dbReference type="Gene3D" id="3.40.50.1460">
    <property type="match status" value="1"/>
</dbReference>
<dbReference type="Proteomes" id="UP000023152">
    <property type="component" value="Unassembled WGS sequence"/>
</dbReference>
<feature type="repeat" description="TPR" evidence="4">
    <location>
        <begin position="355"/>
        <end position="388"/>
    </location>
</feature>
<dbReference type="EMBL" id="ASPP01025606">
    <property type="protein sequence ID" value="ETO07888.1"/>
    <property type="molecule type" value="Genomic_DNA"/>
</dbReference>
<sequence>MDETKYTEQEQSTDEQEQSTHEYDEQEQSTHEYDEQEQSAHEYDEQKQSTNECDELDQLTEWIEANKLAHELIREMITNEQKGIIVVATNIDQLEKPNDGQFEQDIPFTMMINSSEYMKDKIEILPYTVYSFHSETIVFDNVTIDGCVYVIDCVLNGIGECHVTHFLVQTAQSAINYEFNPYVNYLPIDVDHITTTGRELFNQSLFDTAIQFFRFVVFLRVGILHLDAADALHWLGVAYNGKGESSKEIECYCRALKIKLAVLGEDDINIATLYKHLGDAYYRRDEYDKAIESYEKELKLKLNELGENHIDIANLYNTFGDIYVSKEEHNNAIEYYEKGLRIKLGQLGEDHIDVATLYHNLGTSYAKECKFDKAIEYFKKELLIKLNLLGEDHIDVAALYHNLGRYYFLKDEYNEAIKYFEKELKIKLNALGDGNVDIAELYFALGCSYCHNDQHKLGLEYCEKSFEINSHHSNEEYIEFAKLYDKSGEAYMNKEQYNNAIECFEKGLIITIEKLGENHINVVELCFKLGIAYYCGDEYSKAIECIRKSLKIAPSQISEIDFNAEFNTASAYAILGFAHTKKGEYNRGIEYLEKALKMITEKPGKNHFTAINLYNRLICIYELKGEYDIAFEYEEKIMKIWSGGLDEDTFKSFGRIYFEKGEYEKSIECHEEALKIGLKRLKENDVDIARLYNELGLVWIKGKGQINKAKEYVDKALEILYDRNGEFQLDIAVSHDILGLISEKKRNNDKAIEYFEQSLAIRSKKLNEDNPSIAMSFYYLASVYKNKNELDKSIEFGQKALDLRIEKLDPNHPHIGESYVLLGDVYFIKGDIIKAKKYYEDTMMIFTEKFGEQNKKTQDVRLKLEKIDQNNEEKKEEKEQEFEAYIIVNQEKKLIKMKELTFEELLRQAYFCLPSKDFQKINNRNLRLQIMDMKDNIIESDATVKGEFEKNKPSFKIMWVSFQPLLTTGKTKTIANALVVMIAISEYNDDTKLKNLRNVKEKDISNFKQLFKQELNYEFVCNESSKMTKQDVQEFMDQLIINFKLRRNANNFDGLIMIICGHGDDGNVFITSDGKLVSIDKIRASFNCHEMESLKDFPKIFIIDACRGQNIPKSHEIVTRGNENTNKNISIYGHNDDEFLTIWSTTKGFKVCDLSLLSKSMKDVIISKYKFGYPFKQMLQDVRDEIRKSKSGEWYCVESQDTTSYDIIFTAKNS</sequence>
<feature type="repeat" description="TPR" evidence="4">
    <location>
        <begin position="271"/>
        <end position="304"/>
    </location>
</feature>
<keyword evidence="9" id="KW-1185">Reference proteome</keyword>
<name>X6M189_RETFI</name>
<evidence type="ECO:0000256" key="4">
    <source>
        <dbReference type="PROSITE-ProRule" id="PRU00339"/>
    </source>
</evidence>
<dbReference type="InterPro" id="IPR011990">
    <property type="entry name" value="TPR-like_helical_dom_sf"/>
</dbReference>
<dbReference type="InterPro" id="IPR019734">
    <property type="entry name" value="TPR_rpt"/>
</dbReference>